<dbReference type="PANTHER" id="PTHR33281">
    <property type="entry name" value="UPF0187 PROTEIN YNEE"/>
    <property type="match status" value="1"/>
</dbReference>
<keyword evidence="6" id="KW-0406">Ion transport</keyword>
<feature type="transmembrane region" description="Helical" evidence="9">
    <location>
        <begin position="43"/>
        <end position="62"/>
    </location>
</feature>
<feature type="transmembrane region" description="Helical" evidence="9">
    <location>
        <begin position="20"/>
        <end position="37"/>
    </location>
</feature>
<evidence type="ECO:0000256" key="7">
    <source>
        <dbReference type="ARBA" id="ARBA00023136"/>
    </source>
</evidence>
<evidence type="ECO:0000256" key="4">
    <source>
        <dbReference type="ARBA" id="ARBA00022692"/>
    </source>
</evidence>
<dbReference type="InterPro" id="IPR044669">
    <property type="entry name" value="YneE/VCCN1/2-like"/>
</dbReference>
<feature type="transmembrane region" description="Helical" evidence="9">
    <location>
        <begin position="251"/>
        <end position="270"/>
    </location>
</feature>
<reference evidence="10 11" key="1">
    <citation type="submission" date="2023-07" db="EMBL/GenBank/DDBJ databases">
        <title>Sorghum-associated microbial communities from plants grown in Nebraska, USA.</title>
        <authorList>
            <person name="Schachtman D."/>
        </authorList>
    </citation>
    <scope>NUCLEOTIDE SEQUENCE [LARGE SCALE GENOMIC DNA]</scope>
    <source>
        <strain evidence="10 11">3773</strain>
    </source>
</reference>
<keyword evidence="7 9" id="KW-0472">Membrane</keyword>
<keyword evidence="11" id="KW-1185">Reference proteome</keyword>
<gene>
    <name evidence="10" type="ORF">J2X31_003188</name>
</gene>
<dbReference type="EMBL" id="JAVDVI010000016">
    <property type="protein sequence ID" value="MDR6969161.1"/>
    <property type="molecule type" value="Genomic_DNA"/>
</dbReference>
<dbReference type="Proteomes" id="UP001255185">
    <property type="component" value="Unassembled WGS sequence"/>
</dbReference>
<name>A0ABU1TTF1_9FLAO</name>
<evidence type="ECO:0000256" key="3">
    <source>
        <dbReference type="ARBA" id="ARBA00022475"/>
    </source>
</evidence>
<keyword evidence="4 9" id="KW-0812">Transmembrane</keyword>
<evidence type="ECO:0000313" key="10">
    <source>
        <dbReference type="EMBL" id="MDR6969161.1"/>
    </source>
</evidence>
<evidence type="ECO:0000313" key="11">
    <source>
        <dbReference type="Proteomes" id="UP001255185"/>
    </source>
</evidence>
<protein>
    <submittedName>
        <fullName evidence="10">Membrane protein</fullName>
    </submittedName>
</protein>
<keyword evidence="5 9" id="KW-1133">Transmembrane helix</keyword>
<feature type="transmembrane region" description="Helical" evidence="9">
    <location>
        <begin position="227"/>
        <end position="245"/>
    </location>
</feature>
<sequence>MIISRNLKWRHIIYYTRLKLLYFVVLSVSVFVLHEIFDIRELSIPFNAVATLSTALAIYLGFKNNNAYERWWEARKIWGLIVNYSRAWAREVLTMIMPNGEKNEERESLQARLLYRHIAFVNALRVFLRRKYEYNDTNIKEIVEVKNGYGEIKKFLSDEEFYEMLTKKNPPNYLLKLQGDDLKTAFENGWLTDFRFVKLSETLTEFNNHQGMSERIKNTPLPRPYSFFSRVFVTIHGTLIPFAFIEELGWVNIPLSIVINFVFLALDYVGERTEDPFENRMDDAPLSSISLTIEENIKEMYGDVNMPVRPKAELGVIM</sequence>
<organism evidence="10 11">
    <name type="scientific">Flavobacterium arsenatis</name>
    <dbReference type="NCBI Taxonomy" id="1484332"/>
    <lineage>
        <taxon>Bacteria</taxon>
        <taxon>Pseudomonadati</taxon>
        <taxon>Bacteroidota</taxon>
        <taxon>Flavobacteriia</taxon>
        <taxon>Flavobacteriales</taxon>
        <taxon>Flavobacteriaceae</taxon>
        <taxon>Flavobacterium</taxon>
    </lineage>
</organism>
<dbReference type="Pfam" id="PF25539">
    <property type="entry name" value="Bestrophin_2"/>
    <property type="match status" value="1"/>
</dbReference>
<dbReference type="RefSeq" id="WP_310027928.1">
    <property type="nucleotide sequence ID" value="NZ_JAVDVI010000016.1"/>
</dbReference>
<comment type="caution">
    <text evidence="10">The sequence shown here is derived from an EMBL/GenBank/DDBJ whole genome shotgun (WGS) entry which is preliminary data.</text>
</comment>
<evidence type="ECO:0000256" key="2">
    <source>
        <dbReference type="ARBA" id="ARBA00022448"/>
    </source>
</evidence>
<keyword evidence="3" id="KW-1003">Cell membrane</keyword>
<evidence type="ECO:0000256" key="5">
    <source>
        <dbReference type="ARBA" id="ARBA00022989"/>
    </source>
</evidence>
<accession>A0ABU1TTF1</accession>
<evidence type="ECO:0000256" key="8">
    <source>
        <dbReference type="ARBA" id="ARBA00034708"/>
    </source>
</evidence>
<keyword evidence="2" id="KW-0813">Transport</keyword>
<evidence type="ECO:0000256" key="9">
    <source>
        <dbReference type="SAM" id="Phobius"/>
    </source>
</evidence>
<evidence type="ECO:0000256" key="6">
    <source>
        <dbReference type="ARBA" id="ARBA00023065"/>
    </source>
</evidence>
<proteinExistence type="inferred from homology"/>
<comment type="similarity">
    <text evidence="8">Belongs to the anion channel-forming bestrophin (TC 1.A.46) family.</text>
</comment>
<comment type="subcellular location">
    <subcellularLocation>
        <location evidence="1">Cell membrane</location>
        <topology evidence="1">Multi-pass membrane protein</topology>
    </subcellularLocation>
</comment>
<dbReference type="PANTHER" id="PTHR33281:SF19">
    <property type="entry name" value="VOLTAGE-DEPENDENT ANION CHANNEL-FORMING PROTEIN YNEE"/>
    <property type="match status" value="1"/>
</dbReference>
<evidence type="ECO:0000256" key="1">
    <source>
        <dbReference type="ARBA" id="ARBA00004651"/>
    </source>
</evidence>